<evidence type="ECO:0000313" key="7">
    <source>
        <dbReference type="EMBL" id="GMR31956.1"/>
    </source>
</evidence>
<keyword evidence="3 5" id="KW-1133">Transmembrane helix</keyword>
<dbReference type="InterPro" id="IPR017452">
    <property type="entry name" value="GPCR_Rhodpsn_7TM"/>
</dbReference>
<reference evidence="8" key="1">
    <citation type="submission" date="2022-10" db="EMBL/GenBank/DDBJ databases">
        <title>Genome assembly of Pristionchus species.</title>
        <authorList>
            <person name="Yoshida K."/>
            <person name="Sommer R.J."/>
        </authorList>
    </citation>
    <scope>NUCLEOTIDE SEQUENCE [LARGE SCALE GENOMIC DNA]</scope>
    <source>
        <strain evidence="8">RS5460</strain>
    </source>
</reference>
<evidence type="ECO:0000256" key="1">
    <source>
        <dbReference type="ARBA" id="ARBA00004370"/>
    </source>
</evidence>
<feature type="transmembrane region" description="Helical" evidence="5">
    <location>
        <begin position="213"/>
        <end position="231"/>
    </location>
</feature>
<evidence type="ECO:0000256" key="4">
    <source>
        <dbReference type="ARBA" id="ARBA00023136"/>
    </source>
</evidence>
<name>A0AAN5C852_9BILA</name>
<comment type="subcellular location">
    <subcellularLocation>
        <location evidence="1">Membrane</location>
    </subcellularLocation>
</comment>
<evidence type="ECO:0000256" key="3">
    <source>
        <dbReference type="ARBA" id="ARBA00022989"/>
    </source>
</evidence>
<dbReference type="InterPro" id="IPR053093">
    <property type="entry name" value="GPCR-like"/>
</dbReference>
<dbReference type="EMBL" id="BTRK01000001">
    <property type="protein sequence ID" value="GMR31956.1"/>
    <property type="molecule type" value="Genomic_DNA"/>
</dbReference>
<dbReference type="PROSITE" id="PS00237">
    <property type="entry name" value="G_PROTEIN_RECEP_F1_1"/>
    <property type="match status" value="1"/>
</dbReference>
<proteinExistence type="predicted"/>
<accession>A0AAN5C852</accession>
<dbReference type="GO" id="GO:0004930">
    <property type="term" value="F:G protein-coupled receptor activity"/>
    <property type="evidence" value="ECO:0007669"/>
    <property type="project" value="InterPro"/>
</dbReference>
<dbReference type="AlphaFoldDB" id="A0AAN5C852"/>
<feature type="transmembrane region" description="Helical" evidence="5">
    <location>
        <begin position="252"/>
        <end position="279"/>
    </location>
</feature>
<feature type="domain" description="G-protein coupled receptors family 1 profile" evidence="6">
    <location>
        <begin position="36"/>
        <end position="311"/>
    </location>
</feature>
<organism evidence="7 8">
    <name type="scientific">Pristionchus mayeri</name>
    <dbReference type="NCBI Taxonomy" id="1317129"/>
    <lineage>
        <taxon>Eukaryota</taxon>
        <taxon>Metazoa</taxon>
        <taxon>Ecdysozoa</taxon>
        <taxon>Nematoda</taxon>
        <taxon>Chromadorea</taxon>
        <taxon>Rhabditida</taxon>
        <taxon>Rhabditina</taxon>
        <taxon>Diplogasteromorpha</taxon>
        <taxon>Diplogasteroidea</taxon>
        <taxon>Neodiplogasteridae</taxon>
        <taxon>Pristionchus</taxon>
    </lineage>
</organism>
<dbReference type="InterPro" id="IPR000276">
    <property type="entry name" value="GPCR_Rhodpsn"/>
</dbReference>
<evidence type="ECO:0000259" key="6">
    <source>
        <dbReference type="PROSITE" id="PS50262"/>
    </source>
</evidence>
<dbReference type="PANTHER" id="PTHR47760">
    <property type="entry name" value="G-PROTEIN COUPLED RECEPTOR B0563.6-LIKE PROTEIN-RELATED"/>
    <property type="match status" value="1"/>
</dbReference>
<feature type="transmembrane region" description="Helical" evidence="5">
    <location>
        <begin position="113"/>
        <end position="134"/>
    </location>
</feature>
<dbReference type="SUPFAM" id="SSF81321">
    <property type="entry name" value="Family A G protein-coupled receptor-like"/>
    <property type="match status" value="1"/>
</dbReference>
<keyword evidence="2 5" id="KW-0812">Transmembrane</keyword>
<comment type="caution">
    <text evidence="7">The sequence shown here is derived from an EMBL/GenBank/DDBJ whole genome shotgun (WGS) entry which is preliminary data.</text>
</comment>
<protein>
    <recommendedName>
        <fullName evidence="6">G-protein coupled receptors family 1 profile domain-containing protein</fullName>
    </recommendedName>
</protein>
<feature type="transmembrane region" description="Helical" evidence="5">
    <location>
        <begin position="34"/>
        <end position="60"/>
    </location>
</feature>
<dbReference type="PANTHER" id="PTHR47760:SF3">
    <property type="entry name" value="G-PROTEIN COUPLED RECEPTOR AH9.1-RELATED"/>
    <property type="match status" value="1"/>
</dbReference>
<dbReference type="Gene3D" id="1.20.1070.10">
    <property type="entry name" value="Rhodopsin 7-helix transmembrane proteins"/>
    <property type="match status" value="1"/>
</dbReference>
<feature type="non-terminal residue" evidence="7">
    <location>
        <position position="1"/>
    </location>
</feature>
<feature type="transmembrane region" description="Helical" evidence="5">
    <location>
        <begin position="72"/>
        <end position="93"/>
    </location>
</feature>
<feature type="transmembrane region" description="Helical" evidence="5">
    <location>
        <begin position="155"/>
        <end position="174"/>
    </location>
</feature>
<dbReference type="CDD" id="cd14978">
    <property type="entry name" value="7tmA_FMRFamide_R-like"/>
    <property type="match status" value="1"/>
</dbReference>
<dbReference type="GO" id="GO:0016020">
    <property type="term" value="C:membrane"/>
    <property type="evidence" value="ECO:0007669"/>
    <property type="project" value="UniProtKB-SubCell"/>
</dbReference>
<evidence type="ECO:0000256" key="5">
    <source>
        <dbReference type="SAM" id="Phobius"/>
    </source>
</evidence>
<keyword evidence="8" id="KW-1185">Reference proteome</keyword>
<sequence length="362" mass="41086">SMAGDGISSSSSSTSLFRLLNLLDVDEGMAQIEYFAHAIILPVVLSIGFINQCINIATLLRLPPGGFVYLKASALCDIFSIIFLIPFVLRLASITDTSSHSLMWYHAHLELTIANAFLGLSALCIVSMTIDRYLSVCHPIHFFNHIDSRSDNRSRRIVSLLFVVTFLVQMPTALQKEVKWNNLTSEFEIERSPVEKMVVFKVYIILRELITKIGPMVVIVLLNLLMVDALRKMHKKNWRSSQLRDRPQSERLRLSVLLSVTSVTFVICNLPATLLHIFIDRTERDSIFWQSFRAASNILETSAYLFNFYLYALCSSEYREALIGLVICRSPRRGSSPKKMTTFPRPNETSTLPRTRSVAIFP</sequence>
<evidence type="ECO:0000256" key="2">
    <source>
        <dbReference type="ARBA" id="ARBA00022692"/>
    </source>
</evidence>
<dbReference type="Pfam" id="PF00001">
    <property type="entry name" value="7tm_1"/>
    <property type="match status" value="1"/>
</dbReference>
<gene>
    <name evidence="7" type="ORF">PMAYCL1PPCAC_02151</name>
</gene>
<evidence type="ECO:0000313" key="8">
    <source>
        <dbReference type="Proteomes" id="UP001328107"/>
    </source>
</evidence>
<dbReference type="Proteomes" id="UP001328107">
    <property type="component" value="Unassembled WGS sequence"/>
</dbReference>
<keyword evidence="4 5" id="KW-0472">Membrane</keyword>
<dbReference type="PROSITE" id="PS50262">
    <property type="entry name" value="G_PROTEIN_RECEP_F1_2"/>
    <property type="match status" value="1"/>
</dbReference>